<dbReference type="Proteomes" id="UP000887576">
    <property type="component" value="Unplaced"/>
</dbReference>
<sequence length="388" mass="44363">MFHFVDCLSSQFPITIKKGAAAYRYDVEIIWYSKRKGPTNLTGPVDKVYEERNNLIISSLRQLKDVEFVYDKRHQLWTSKPLEEDIDIELTADHLPEEISSMFRHGSLEITETPFERGLVYRLGCDKDLQLIQSGQNVQPLITMDTQKKLFYPSGKNFLQALNEFGSNGTDYTEFINVYSGVLLRLTHHPGKIVQFDCFSKAKLMNAKNSTNEPLVNFLKAKYNITLVQVNVPTAYMKNARGDFPLELLEIIPGQDVPTSKLPADLGDKQKAMNIVKPSVRYDDLQQMFKLLKFDNPTMRAFGCAVGQNMLQAKFSFLPAPKITMPNDPEIIPDPKSRSFRLGREAKFVLPGEIFGEKMVICLSKPALLPRDIVLLKDDYFYKSSRKR</sequence>
<name>A0AC34REJ5_9BILA</name>
<evidence type="ECO:0000313" key="2">
    <source>
        <dbReference type="WBParaSite" id="JU765_v2.g6043.t1"/>
    </source>
</evidence>
<organism evidence="1 2">
    <name type="scientific">Panagrolaimus sp. JU765</name>
    <dbReference type="NCBI Taxonomy" id="591449"/>
    <lineage>
        <taxon>Eukaryota</taxon>
        <taxon>Metazoa</taxon>
        <taxon>Ecdysozoa</taxon>
        <taxon>Nematoda</taxon>
        <taxon>Chromadorea</taxon>
        <taxon>Rhabditida</taxon>
        <taxon>Tylenchina</taxon>
        <taxon>Panagrolaimomorpha</taxon>
        <taxon>Panagrolaimoidea</taxon>
        <taxon>Panagrolaimidae</taxon>
        <taxon>Panagrolaimus</taxon>
    </lineage>
</organism>
<reference evidence="2" key="1">
    <citation type="submission" date="2022-11" db="UniProtKB">
        <authorList>
            <consortium name="WormBaseParasite"/>
        </authorList>
    </citation>
    <scope>IDENTIFICATION</scope>
</reference>
<dbReference type="WBParaSite" id="JU765_v2.g6043.t1">
    <property type="protein sequence ID" value="JU765_v2.g6043.t1"/>
    <property type="gene ID" value="JU765_v2.g6043"/>
</dbReference>
<protein>
    <submittedName>
        <fullName evidence="2">PAZ domain-containing protein</fullName>
    </submittedName>
</protein>
<evidence type="ECO:0000313" key="1">
    <source>
        <dbReference type="Proteomes" id="UP000887576"/>
    </source>
</evidence>
<accession>A0AC34REJ5</accession>
<proteinExistence type="predicted"/>